<dbReference type="AlphaFoldDB" id="A0A0M0BVN9"/>
<gene>
    <name evidence="2" type="ORF">AC477_02940</name>
</gene>
<keyword evidence="1" id="KW-0812">Transmembrane</keyword>
<proteinExistence type="predicted"/>
<dbReference type="Proteomes" id="UP000037237">
    <property type="component" value="Unassembled WGS sequence"/>
</dbReference>
<feature type="transmembrane region" description="Helical" evidence="1">
    <location>
        <begin position="21"/>
        <end position="40"/>
    </location>
</feature>
<evidence type="ECO:0000313" key="2">
    <source>
        <dbReference type="EMBL" id="KON32499.1"/>
    </source>
</evidence>
<evidence type="ECO:0000256" key="1">
    <source>
        <dbReference type="SAM" id="Phobius"/>
    </source>
</evidence>
<dbReference type="EMBL" id="LFWU01000065">
    <property type="protein sequence ID" value="KON32499.1"/>
    <property type="molecule type" value="Genomic_DNA"/>
</dbReference>
<evidence type="ECO:0000313" key="3">
    <source>
        <dbReference type="Proteomes" id="UP000037237"/>
    </source>
</evidence>
<comment type="caution">
    <text evidence="2">The sequence shown here is derived from an EMBL/GenBank/DDBJ whole genome shotgun (WGS) entry which is preliminary data.</text>
</comment>
<keyword evidence="1" id="KW-0472">Membrane</keyword>
<sequence length="370" mass="41204">MSFFLLEQHQGGEKMNKKIMVLTITVLTLIMFTTPLIGAVEARRSRCCDWEDFTVNLTTALDPAAMKIEDKGYKIVLSWPETMTAYSINVDGKVYTLNNDFIYKGFARFTAWKPTGEVSPIGFPVGEYMEFEVWYMYDFSAVFGGIDGKLKMHALSKINDAADMGTAGMMKINSVWGTGDLRNVNIRATNGGPGNPSHVGKVCGWPDIQFFKMAISGSGDSETGYEWVCPKPPAEAESVHVRNREWVIGDVLTLTVGPDMYTMGGSPVDISYYGIMDTDLEITDEGNFTKVRVDEIYSMFYMGKKIGSIKLFVRSELTPTGAGGKVWGYGTGYFRDVKIKAEDVVTYIPDPFFLELARIGKIYNWPGLPT</sequence>
<accession>A0A0M0BVN9</accession>
<organism evidence="2 3">
    <name type="scientific">miscellaneous Crenarchaeota group-1 archaeon SG8-32-1</name>
    <dbReference type="NCBI Taxonomy" id="1685124"/>
    <lineage>
        <taxon>Archaea</taxon>
        <taxon>Candidatus Bathyarchaeota</taxon>
        <taxon>MCG-1</taxon>
    </lineage>
</organism>
<name>A0A0M0BVN9_9ARCH</name>
<keyword evidence="1" id="KW-1133">Transmembrane helix</keyword>
<reference evidence="2 3" key="1">
    <citation type="submission" date="2015-06" db="EMBL/GenBank/DDBJ databases">
        <title>New insights into the roles of widespread benthic archaea in carbon and nitrogen cycling.</title>
        <authorList>
            <person name="Lazar C.S."/>
            <person name="Baker B.J."/>
            <person name="Seitz K.W."/>
            <person name="Hyde A.S."/>
            <person name="Dick G.J."/>
            <person name="Hinrichs K.-U."/>
            <person name="Teske A.P."/>
        </authorList>
    </citation>
    <scope>NUCLEOTIDE SEQUENCE [LARGE SCALE GENOMIC DNA]</scope>
    <source>
        <strain evidence="2">SG8-32-1</strain>
    </source>
</reference>
<protein>
    <submittedName>
        <fullName evidence="2">Uncharacterized protein</fullName>
    </submittedName>
</protein>